<accession>A0A1M5AYG2</accession>
<reference evidence="4 5" key="1">
    <citation type="submission" date="2016-11" db="EMBL/GenBank/DDBJ databases">
        <authorList>
            <person name="Jaros S."/>
            <person name="Januszkiewicz K."/>
            <person name="Wedrychowicz H."/>
        </authorList>
    </citation>
    <scope>NUCLEOTIDE SEQUENCE [LARGE SCALE GENOMIC DNA]</scope>
    <source>
        <strain evidence="4 5">DSM 44666</strain>
    </source>
</reference>
<feature type="domain" description="AP2-like integrase N-terminal" evidence="2">
    <location>
        <begin position="6"/>
        <end position="32"/>
    </location>
</feature>
<dbReference type="AlphaFoldDB" id="A0A1M5AYG2"/>
<evidence type="ECO:0000313" key="4">
    <source>
        <dbReference type="EMBL" id="SHF35265.1"/>
    </source>
</evidence>
<dbReference type="STRING" id="112248.SAMN05444392_11677"/>
<dbReference type="Pfam" id="PF14657">
    <property type="entry name" value="Arm-DNA-bind_4"/>
    <property type="match status" value="1"/>
</dbReference>
<dbReference type="OrthoDB" id="9803188at2"/>
<dbReference type="InterPro" id="IPR004107">
    <property type="entry name" value="Integrase_SAM-like_N"/>
</dbReference>
<dbReference type="GO" id="GO:0015074">
    <property type="term" value="P:DNA integration"/>
    <property type="evidence" value="ECO:0007669"/>
    <property type="project" value="InterPro"/>
</dbReference>
<evidence type="ECO:0000313" key="5">
    <source>
        <dbReference type="Proteomes" id="UP000184476"/>
    </source>
</evidence>
<dbReference type="InterPro" id="IPR028259">
    <property type="entry name" value="AP2-like_int_N"/>
</dbReference>
<name>A0A1M5AYG2_9BACL</name>
<dbReference type="InterPro" id="IPR010998">
    <property type="entry name" value="Integrase_recombinase_N"/>
</dbReference>
<dbReference type="EMBL" id="FQVL01000016">
    <property type="protein sequence ID" value="SHF35265.1"/>
    <property type="molecule type" value="Genomic_DNA"/>
</dbReference>
<gene>
    <name evidence="4" type="ORF">SAMN05444392_11677</name>
</gene>
<evidence type="ECO:0000259" key="2">
    <source>
        <dbReference type="Pfam" id="PF14657"/>
    </source>
</evidence>
<protein>
    <submittedName>
        <fullName evidence="4">AP2-like DNA-binding integrase domain-containing protein</fullName>
    </submittedName>
</protein>
<evidence type="ECO:0000256" key="1">
    <source>
        <dbReference type="ARBA" id="ARBA00023125"/>
    </source>
</evidence>
<dbReference type="GO" id="GO:0003677">
    <property type="term" value="F:DNA binding"/>
    <property type="evidence" value="ECO:0007669"/>
    <property type="project" value="UniProtKB-KW"/>
</dbReference>
<dbReference type="Pfam" id="PF14659">
    <property type="entry name" value="Phage_int_SAM_3"/>
    <property type="match status" value="1"/>
</dbReference>
<feature type="domain" description="Integrase SAM-like N-terminal" evidence="3">
    <location>
        <begin position="49"/>
        <end position="93"/>
    </location>
</feature>
<dbReference type="Proteomes" id="UP000184476">
    <property type="component" value="Unassembled WGS sequence"/>
</dbReference>
<dbReference type="Gene3D" id="1.10.150.130">
    <property type="match status" value="1"/>
</dbReference>
<keyword evidence="5" id="KW-1185">Reference proteome</keyword>
<dbReference type="RefSeq" id="WP_073157789.1">
    <property type="nucleotide sequence ID" value="NZ_FQVL01000016.1"/>
</dbReference>
<keyword evidence="1 4" id="KW-0238">DNA-binding</keyword>
<sequence length="93" mass="11265">MYAIIEFRNEHGKRKWHSGFRTKKEAKRFLDEQLYHLNIGTYVEHSKLTLRGFIVQWMKDYAKNNTVPRTYQEYKTIVNQHLIPKLGQILIDK</sequence>
<organism evidence="4 5">
    <name type="scientific">Seinonella peptonophila</name>
    <dbReference type="NCBI Taxonomy" id="112248"/>
    <lineage>
        <taxon>Bacteria</taxon>
        <taxon>Bacillati</taxon>
        <taxon>Bacillota</taxon>
        <taxon>Bacilli</taxon>
        <taxon>Bacillales</taxon>
        <taxon>Thermoactinomycetaceae</taxon>
        <taxon>Seinonella</taxon>
    </lineage>
</organism>
<proteinExistence type="predicted"/>
<evidence type="ECO:0000259" key="3">
    <source>
        <dbReference type="Pfam" id="PF14659"/>
    </source>
</evidence>